<evidence type="ECO:0000313" key="4">
    <source>
        <dbReference type="EMBL" id="EBR8434629.1"/>
    </source>
</evidence>
<dbReference type="Proteomes" id="UP000839597">
    <property type="component" value="Unassembled WGS sequence"/>
</dbReference>
<dbReference type="EMBL" id="AAGTPA010000019">
    <property type="protein sequence ID" value="EBR8434629.1"/>
    <property type="molecule type" value="Genomic_DNA"/>
</dbReference>
<dbReference type="InterPro" id="IPR003512">
    <property type="entry name" value="Phage_M13_G5P_DNA-bd"/>
</dbReference>
<accession>A0A5U8JBJ4</accession>
<name>A0A5U8JBJ4_SALET</name>
<protein>
    <recommendedName>
        <fullName evidence="3">Single-stranded DNA-binding protein</fullName>
    </recommendedName>
</protein>
<evidence type="ECO:0000256" key="3">
    <source>
        <dbReference type="ARBA" id="ARBA00030596"/>
    </source>
</evidence>
<evidence type="ECO:0000256" key="1">
    <source>
        <dbReference type="ARBA" id="ARBA00022705"/>
    </source>
</evidence>
<dbReference type="Gene3D" id="2.40.50.140">
    <property type="entry name" value="Nucleic acid-binding proteins"/>
    <property type="match status" value="1"/>
</dbReference>
<dbReference type="GO" id="GO:0003697">
    <property type="term" value="F:single-stranded DNA binding"/>
    <property type="evidence" value="ECO:0007669"/>
    <property type="project" value="InterPro"/>
</dbReference>
<evidence type="ECO:0000256" key="2">
    <source>
        <dbReference type="ARBA" id="ARBA00023125"/>
    </source>
</evidence>
<gene>
    <name evidence="4" type="ORF">DOI44_16625</name>
</gene>
<comment type="caution">
    <text evidence="4">The sequence shown here is derived from an EMBL/GenBank/DDBJ whole genome shotgun (WGS) entry which is preliminary data.</text>
</comment>
<dbReference type="Pfam" id="PF02303">
    <property type="entry name" value="Phage_DNA_bind"/>
    <property type="match status" value="1"/>
</dbReference>
<dbReference type="GO" id="GO:0006260">
    <property type="term" value="P:DNA replication"/>
    <property type="evidence" value="ECO:0007669"/>
    <property type="project" value="UniProtKB-KW"/>
</dbReference>
<keyword evidence="1" id="KW-0235">DNA replication</keyword>
<keyword evidence="2 4" id="KW-0238">DNA-binding</keyword>
<organism evidence="4">
    <name type="scientific">Salmonella enterica subsp. enterica serovar Panama</name>
    <dbReference type="NCBI Taxonomy" id="29472"/>
    <lineage>
        <taxon>Bacteria</taxon>
        <taxon>Pseudomonadati</taxon>
        <taxon>Pseudomonadota</taxon>
        <taxon>Gammaproteobacteria</taxon>
        <taxon>Enterobacterales</taxon>
        <taxon>Enterobacteriaceae</taxon>
        <taxon>Salmonella</taxon>
    </lineage>
</organism>
<dbReference type="SUPFAM" id="SSF50249">
    <property type="entry name" value="Nucleic acid-binding proteins"/>
    <property type="match status" value="1"/>
</dbReference>
<dbReference type="InterPro" id="IPR012340">
    <property type="entry name" value="NA-bd_OB-fold"/>
</dbReference>
<sequence length="91" mass="10531">MIKIEIKPSQVTFDERSGEKDGKKWSSREQHGYIYLGGDYPELFVFRLQDGQPPYAAGLYELVESSIEVGQYKRLVFSRSFALRPIQNNKV</sequence>
<proteinExistence type="predicted"/>
<dbReference type="AlphaFoldDB" id="A0A5U8JBJ4"/>
<reference evidence="4" key="1">
    <citation type="submission" date="2018-06" db="EMBL/GenBank/DDBJ databases">
        <authorList>
            <person name="Ashton P.M."/>
            <person name="Dallman T."/>
            <person name="Nair S."/>
            <person name="De Pinna E."/>
            <person name="Peters T."/>
            <person name="Grant K."/>
        </authorList>
    </citation>
    <scope>NUCLEOTIDE SEQUENCE [LARGE SCALE GENOMIC DNA]</scope>
    <source>
        <strain evidence="4">449454</strain>
    </source>
</reference>